<dbReference type="PANTHER" id="PTHR42878:SF7">
    <property type="entry name" value="SENSOR HISTIDINE KINASE GLRK"/>
    <property type="match status" value="1"/>
</dbReference>
<evidence type="ECO:0000313" key="17">
    <source>
        <dbReference type="EMBL" id="AKA67605.1"/>
    </source>
</evidence>
<dbReference type="PROSITE" id="PS50885">
    <property type="entry name" value="HAMP"/>
    <property type="match status" value="1"/>
</dbReference>
<organism evidence="17 18">
    <name type="scientific">Clostridium scatologenes</name>
    <dbReference type="NCBI Taxonomy" id="1548"/>
    <lineage>
        <taxon>Bacteria</taxon>
        <taxon>Bacillati</taxon>
        <taxon>Bacillota</taxon>
        <taxon>Clostridia</taxon>
        <taxon>Eubacteriales</taxon>
        <taxon>Clostridiaceae</taxon>
        <taxon>Clostridium</taxon>
    </lineage>
</organism>
<feature type="domain" description="Histidine kinase" evidence="15">
    <location>
        <begin position="377"/>
        <end position="593"/>
    </location>
</feature>
<dbReference type="InterPro" id="IPR003594">
    <property type="entry name" value="HATPase_dom"/>
</dbReference>
<dbReference type="Gene3D" id="3.30.565.10">
    <property type="entry name" value="Histidine kinase-like ATPase, C-terminal domain"/>
    <property type="match status" value="1"/>
</dbReference>
<dbReference type="AlphaFoldDB" id="A0A0E3JWX5"/>
<feature type="transmembrane region" description="Helical" evidence="14">
    <location>
        <begin position="12"/>
        <end position="33"/>
    </location>
</feature>
<dbReference type="SUPFAM" id="SSF103190">
    <property type="entry name" value="Sensory domain-like"/>
    <property type="match status" value="1"/>
</dbReference>
<dbReference type="EMBL" id="CP009933">
    <property type="protein sequence ID" value="AKA67605.1"/>
    <property type="molecule type" value="Genomic_DNA"/>
</dbReference>
<sequence length="593" mass="67357">MFRKNITFKLTFGFLLIVIISTLLIGIISLNIFKNNIFNVKRSNMTRHALEISKTLKPYITEDIKGKEFTDIINLLDSIDNAKIWIVDSNKNIISASNNKSLSLTYITDTSVLKTYNSIFKKTLDNSEEYDEIYNPYYKEYMMTVSVPIKNNSNNVIGAVVINSSITDLSNSMNNFFIYLILTLLGEIFIAGLMGYYFSKNITTPIKKINSSALELAKGHYGILTNVYQKDEIGELSNSFDLLSLKLQYTINKLFEEKTKLSNIITSMNEGILAMDSKLNIININQSALSLLSLKDYESGLKINTVLSELNIIEEFEATIYEDTKKSILKKYLHKTLNFSMSPVKNNLNETIGGVILIQDVSEKEKLEQMRKDFVSNVSHEFRTPLTIIKGNLESVIDGMTKTEYIKDTCITLLKETNRLERMVKDLLNLSKLESGKLEIVFNELNINMLINDILRSLRPLIKNKFINLQLSLENNLPIISSDYDKLKQLLIIFLDNAIKFSSNEGILKISTYSDNKNIYIIIEDSGIGIPKNEIEYLGEKFFKADRARTSNVEGTGLGLSIAKRLVRILNGHFEIESELGKGTIITISFSKI</sequence>
<evidence type="ECO:0000256" key="5">
    <source>
        <dbReference type="ARBA" id="ARBA00022553"/>
    </source>
</evidence>
<dbReference type="SMART" id="SM00304">
    <property type="entry name" value="HAMP"/>
    <property type="match status" value="1"/>
</dbReference>
<dbReference type="SUPFAM" id="SSF47384">
    <property type="entry name" value="Homodimeric domain of signal transducing histidine kinase"/>
    <property type="match status" value="1"/>
</dbReference>
<dbReference type="SMART" id="SM00387">
    <property type="entry name" value="HATPase_c"/>
    <property type="match status" value="1"/>
</dbReference>
<comment type="catalytic activity">
    <reaction evidence="1">
        <text>ATP + protein L-histidine = ADP + protein N-phospho-L-histidine.</text>
        <dbReference type="EC" id="2.7.13.3"/>
    </reaction>
</comment>
<dbReference type="RefSeq" id="WP_029160676.1">
    <property type="nucleotide sequence ID" value="NZ_CP009933.1"/>
</dbReference>
<dbReference type="GO" id="GO:0005524">
    <property type="term" value="F:ATP binding"/>
    <property type="evidence" value="ECO:0007669"/>
    <property type="project" value="UniProtKB-KW"/>
</dbReference>
<dbReference type="SUPFAM" id="SSF158472">
    <property type="entry name" value="HAMP domain-like"/>
    <property type="match status" value="1"/>
</dbReference>
<dbReference type="InterPro" id="IPR005467">
    <property type="entry name" value="His_kinase_dom"/>
</dbReference>
<dbReference type="HOGENOM" id="CLU_000445_89_2_9"/>
<dbReference type="GO" id="GO:0007234">
    <property type="term" value="P:osmosensory signaling via phosphorelay pathway"/>
    <property type="evidence" value="ECO:0007669"/>
    <property type="project" value="TreeGrafter"/>
</dbReference>
<comment type="subcellular location">
    <subcellularLocation>
        <location evidence="2">Cell membrane</location>
        <topology evidence="2">Multi-pass membrane protein</topology>
    </subcellularLocation>
</comment>
<evidence type="ECO:0000259" key="16">
    <source>
        <dbReference type="PROSITE" id="PS50885"/>
    </source>
</evidence>
<dbReference type="SMART" id="SM00388">
    <property type="entry name" value="HisKA"/>
    <property type="match status" value="1"/>
</dbReference>
<dbReference type="FunFam" id="1.10.287.130:FF:000001">
    <property type="entry name" value="Two-component sensor histidine kinase"/>
    <property type="match status" value="1"/>
</dbReference>
<dbReference type="InterPro" id="IPR050351">
    <property type="entry name" value="BphY/WalK/GraS-like"/>
</dbReference>
<evidence type="ECO:0000256" key="9">
    <source>
        <dbReference type="ARBA" id="ARBA00022777"/>
    </source>
</evidence>
<gene>
    <name evidence="17" type="ORF">CSCA_0480</name>
</gene>
<keyword evidence="13 14" id="KW-0472">Membrane</keyword>
<dbReference type="CDD" id="cd18773">
    <property type="entry name" value="PDC1_HK_sensor"/>
    <property type="match status" value="1"/>
</dbReference>
<proteinExistence type="predicted"/>
<evidence type="ECO:0000256" key="13">
    <source>
        <dbReference type="ARBA" id="ARBA00023136"/>
    </source>
</evidence>
<keyword evidence="4" id="KW-1003">Cell membrane</keyword>
<dbReference type="GO" id="GO:0005886">
    <property type="term" value="C:plasma membrane"/>
    <property type="evidence" value="ECO:0007669"/>
    <property type="project" value="UniProtKB-SubCell"/>
</dbReference>
<feature type="transmembrane region" description="Helical" evidence="14">
    <location>
        <begin position="176"/>
        <end position="198"/>
    </location>
</feature>
<feature type="domain" description="HAMP" evidence="16">
    <location>
        <begin position="200"/>
        <end position="252"/>
    </location>
</feature>
<dbReference type="CDD" id="cd00082">
    <property type="entry name" value="HisKA"/>
    <property type="match status" value="1"/>
</dbReference>
<dbReference type="InterPro" id="IPR029151">
    <property type="entry name" value="Sensor-like_sf"/>
</dbReference>
<dbReference type="Gene3D" id="3.30.450.20">
    <property type="entry name" value="PAS domain"/>
    <property type="match status" value="2"/>
</dbReference>
<dbReference type="GO" id="GO:0030295">
    <property type="term" value="F:protein kinase activator activity"/>
    <property type="evidence" value="ECO:0007669"/>
    <property type="project" value="TreeGrafter"/>
</dbReference>
<evidence type="ECO:0000256" key="8">
    <source>
        <dbReference type="ARBA" id="ARBA00022741"/>
    </source>
</evidence>
<keyword evidence="9 17" id="KW-0418">Kinase</keyword>
<reference evidence="17 18" key="1">
    <citation type="journal article" date="2015" name="J. Biotechnol.">
        <title>Complete genome sequence of a malodorant-producing acetogen, Clostridium scatologenes ATCC 25775(T).</title>
        <authorList>
            <person name="Zhu Z."/>
            <person name="Guo T."/>
            <person name="Zheng H."/>
            <person name="Song T."/>
            <person name="Ouyang P."/>
            <person name="Xie J."/>
        </authorList>
    </citation>
    <scope>NUCLEOTIDE SEQUENCE [LARGE SCALE GENOMIC DNA]</scope>
    <source>
        <strain evidence="17 18">ATCC 25775</strain>
    </source>
</reference>
<dbReference type="GO" id="GO:0000156">
    <property type="term" value="F:phosphorelay response regulator activity"/>
    <property type="evidence" value="ECO:0007669"/>
    <property type="project" value="TreeGrafter"/>
</dbReference>
<dbReference type="InterPro" id="IPR036097">
    <property type="entry name" value="HisK_dim/P_sf"/>
</dbReference>
<dbReference type="Proteomes" id="UP000033115">
    <property type="component" value="Chromosome"/>
</dbReference>
<dbReference type="PANTHER" id="PTHR42878">
    <property type="entry name" value="TWO-COMPONENT HISTIDINE KINASE"/>
    <property type="match status" value="1"/>
</dbReference>
<evidence type="ECO:0000313" key="18">
    <source>
        <dbReference type="Proteomes" id="UP000033115"/>
    </source>
</evidence>
<evidence type="ECO:0000256" key="14">
    <source>
        <dbReference type="SAM" id="Phobius"/>
    </source>
</evidence>
<dbReference type="InterPro" id="IPR003661">
    <property type="entry name" value="HisK_dim/P_dom"/>
</dbReference>
<name>A0A0E3JWX5_CLOSL</name>
<dbReference type="GO" id="GO:0000155">
    <property type="term" value="F:phosphorelay sensor kinase activity"/>
    <property type="evidence" value="ECO:0007669"/>
    <property type="project" value="InterPro"/>
</dbReference>
<evidence type="ECO:0000256" key="7">
    <source>
        <dbReference type="ARBA" id="ARBA00022692"/>
    </source>
</evidence>
<dbReference type="FunFam" id="3.30.565.10:FF:000006">
    <property type="entry name" value="Sensor histidine kinase WalK"/>
    <property type="match status" value="1"/>
</dbReference>
<dbReference type="Pfam" id="PF00512">
    <property type="entry name" value="HisKA"/>
    <property type="match status" value="1"/>
</dbReference>
<dbReference type="PRINTS" id="PR00344">
    <property type="entry name" value="BCTRLSENSOR"/>
</dbReference>
<dbReference type="PROSITE" id="PS50109">
    <property type="entry name" value="HIS_KIN"/>
    <property type="match status" value="1"/>
</dbReference>
<evidence type="ECO:0000256" key="12">
    <source>
        <dbReference type="ARBA" id="ARBA00023012"/>
    </source>
</evidence>
<dbReference type="InterPro" id="IPR004358">
    <property type="entry name" value="Sig_transdc_His_kin-like_C"/>
</dbReference>
<dbReference type="CDD" id="cd00075">
    <property type="entry name" value="HATPase"/>
    <property type="match status" value="1"/>
</dbReference>
<dbReference type="Pfam" id="PF02518">
    <property type="entry name" value="HATPase_c"/>
    <property type="match status" value="1"/>
</dbReference>
<dbReference type="CDD" id="cd06225">
    <property type="entry name" value="HAMP"/>
    <property type="match status" value="1"/>
</dbReference>
<dbReference type="InterPro" id="IPR003660">
    <property type="entry name" value="HAMP_dom"/>
</dbReference>
<evidence type="ECO:0000259" key="15">
    <source>
        <dbReference type="PROSITE" id="PS50109"/>
    </source>
</evidence>
<evidence type="ECO:0000256" key="11">
    <source>
        <dbReference type="ARBA" id="ARBA00022989"/>
    </source>
</evidence>
<keyword evidence="6" id="KW-0808">Transferase</keyword>
<evidence type="ECO:0000256" key="10">
    <source>
        <dbReference type="ARBA" id="ARBA00022840"/>
    </source>
</evidence>
<dbReference type="KEGG" id="csq:CSCA_0480"/>
<keyword evidence="18" id="KW-1185">Reference proteome</keyword>
<dbReference type="EC" id="2.7.13.3" evidence="3"/>
<accession>A0A0E3JWX5</accession>
<keyword evidence="7 14" id="KW-0812">Transmembrane</keyword>
<keyword evidence="8" id="KW-0547">Nucleotide-binding</keyword>
<evidence type="ECO:0000256" key="3">
    <source>
        <dbReference type="ARBA" id="ARBA00012438"/>
    </source>
</evidence>
<dbReference type="Pfam" id="PF23846">
    <property type="entry name" value="Cache_WalK"/>
    <property type="match status" value="1"/>
</dbReference>
<evidence type="ECO:0000256" key="4">
    <source>
        <dbReference type="ARBA" id="ARBA00022475"/>
    </source>
</evidence>
<protein>
    <recommendedName>
        <fullName evidence="3">histidine kinase</fullName>
        <ecNumber evidence="3">2.7.13.3</ecNumber>
    </recommendedName>
</protein>
<evidence type="ECO:0000256" key="6">
    <source>
        <dbReference type="ARBA" id="ARBA00022679"/>
    </source>
</evidence>
<dbReference type="Gene3D" id="1.10.8.500">
    <property type="entry name" value="HAMP domain in histidine kinase"/>
    <property type="match status" value="1"/>
</dbReference>
<dbReference type="STRING" id="1548.CSCA_0480"/>
<dbReference type="Gene3D" id="1.10.287.130">
    <property type="match status" value="1"/>
</dbReference>
<keyword evidence="10" id="KW-0067">ATP-binding</keyword>
<dbReference type="InterPro" id="IPR036890">
    <property type="entry name" value="HATPase_C_sf"/>
</dbReference>
<dbReference type="SUPFAM" id="SSF55874">
    <property type="entry name" value="ATPase domain of HSP90 chaperone/DNA topoisomerase II/histidine kinase"/>
    <property type="match status" value="1"/>
</dbReference>
<dbReference type="InterPro" id="IPR057640">
    <property type="entry name" value="Cache_WalK"/>
</dbReference>
<keyword evidence="5" id="KW-0597">Phosphoprotein</keyword>
<dbReference type="Pfam" id="PF00672">
    <property type="entry name" value="HAMP"/>
    <property type="match status" value="1"/>
</dbReference>
<keyword evidence="12" id="KW-0902">Two-component regulatory system</keyword>
<evidence type="ECO:0000256" key="2">
    <source>
        <dbReference type="ARBA" id="ARBA00004651"/>
    </source>
</evidence>
<keyword evidence="11 14" id="KW-1133">Transmembrane helix</keyword>
<evidence type="ECO:0000256" key="1">
    <source>
        <dbReference type="ARBA" id="ARBA00000085"/>
    </source>
</evidence>